<feature type="compositionally biased region" description="Polar residues" evidence="1">
    <location>
        <begin position="1304"/>
        <end position="1322"/>
    </location>
</feature>
<dbReference type="Proteomes" id="UP000007110">
    <property type="component" value="Unassembled WGS sequence"/>
</dbReference>
<feature type="compositionally biased region" description="Acidic residues" evidence="1">
    <location>
        <begin position="1330"/>
        <end position="1344"/>
    </location>
</feature>
<dbReference type="InterPro" id="IPR029332">
    <property type="entry name" value="PEHE_dom"/>
</dbReference>
<feature type="domain" description="PEHE" evidence="3">
    <location>
        <begin position="1086"/>
        <end position="1243"/>
    </location>
</feature>
<feature type="compositionally biased region" description="Basic residues" evidence="1">
    <location>
        <begin position="842"/>
        <end position="865"/>
    </location>
</feature>
<dbReference type="GO" id="GO:0035035">
    <property type="term" value="F:histone acetyltransferase binding"/>
    <property type="evidence" value="ECO:0000318"/>
    <property type="project" value="GO_Central"/>
</dbReference>
<feature type="region of interest" description="Disordered" evidence="1">
    <location>
        <begin position="949"/>
        <end position="1041"/>
    </location>
</feature>
<feature type="region of interest" description="Disordered" evidence="1">
    <location>
        <begin position="1167"/>
        <end position="1230"/>
    </location>
</feature>
<keyword evidence="2" id="KW-0732">Signal</keyword>
<feature type="compositionally biased region" description="Basic and acidic residues" evidence="1">
    <location>
        <begin position="1104"/>
        <end position="1113"/>
    </location>
</feature>
<feature type="region of interest" description="Disordered" evidence="1">
    <location>
        <begin position="29"/>
        <end position="92"/>
    </location>
</feature>
<dbReference type="PANTHER" id="PTHR22443:SF18">
    <property type="entry name" value="NON-SPECIFIC LETHAL 1, ISOFORM M"/>
    <property type="match status" value="1"/>
</dbReference>
<feature type="compositionally biased region" description="Basic and acidic residues" evidence="1">
    <location>
        <begin position="894"/>
        <end position="923"/>
    </location>
</feature>
<feature type="compositionally biased region" description="Polar residues" evidence="1">
    <location>
        <begin position="961"/>
        <end position="976"/>
    </location>
</feature>
<dbReference type="SMART" id="SM01300">
    <property type="entry name" value="PEHE"/>
    <property type="match status" value="1"/>
</dbReference>
<feature type="signal peptide" evidence="2">
    <location>
        <begin position="1"/>
        <end position="21"/>
    </location>
</feature>
<dbReference type="GO" id="GO:0044545">
    <property type="term" value="C:NSL complex"/>
    <property type="evidence" value="ECO:0000318"/>
    <property type="project" value="GO_Central"/>
</dbReference>
<dbReference type="CTD" id="284058"/>
<dbReference type="GeneID" id="582039"/>
<feature type="compositionally biased region" description="Basic and acidic residues" evidence="1">
    <location>
        <begin position="1351"/>
        <end position="1360"/>
    </location>
</feature>
<feature type="compositionally biased region" description="Polar residues" evidence="1">
    <location>
        <begin position="697"/>
        <end position="713"/>
    </location>
</feature>
<evidence type="ECO:0000313" key="4">
    <source>
        <dbReference type="EnsemblMetazoa" id="XP_787108"/>
    </source>
</evidence>
<proteinExistence type="predicted"/>
<feature type="region of interest" description="Disordered" evidence="1">
    <location>
        <begin position="189"/>
        <end position="257"/>
    </location>
</feature>
<dbReference type="InterPro" id="IPR026180">
    <property type="entry name" value="NSL1"/>
</dbReference>
<feature type="compositionally biased region" description="Basic and acidic residues" evidence="1">
    <location>
        <begin position="977"/>
        <end position="994"/>
    </location>
</feature>
<feature type="compositionally biased region" description="Low complexity" evidence="1">
    <location>
        <begin position="1215"/>
        <end position="1230"/>
    </location>
</feature>
<evidence type="ECO:0000313" key="5">
    <source>
        <dbReference type="Proteomes" id="UP000007110"/>
    </source>
</evidence>
<feature type="region of interest" description="Disordered" evidence="1">
    <location>
        <begin position="514"/>
        <end position="550"/>
    </location>
</feature>
<dbReference type="InParanoid" id="A0A7M7RBY7"/>
<feature type="region of interest" description="Disordered" evidence="1">
    <location>
        <begin position="273"/>
        <end position="336"/>
    </location>
</feature>
<feature type="compositionally biased region" description="Basic and acidic residues" evidence="1">
    <location>
        <begin position="304"/>
        <end position="335"/>
    </location>
</feature>
<organism evidence="4 5">
    <name type="scientific">Strongylocentrotus purpuratus</name>
    <name type="common">Purple sea urchin</name>
    <dbReference type="NCBI Taxonomy" id="7668"/>
    <lineage>
        <taxon>Eukaryota</taxon>
        <taxon>Metazoa</taxon>
        <taxon>Echinodermata</taxon>
        <taxon>Eleutherozoa</taxon>
        <taxon>Echinozoa</taxon>
        <taxon>Echinoidea</taxon>
        <taxon>Euechinoidea</taxon>
        <taxon>Echinacea</taxon>
        <taxon>Camarodonta</taxon>
        <taxon>Echinidea</taxon>
        <taxon>Strongylocentrotidae</taxon>
        <taxon>Strongylocentrotus</taxon>
    </lineage>
</organism>
<feature type="compositionally biased region" description="Low complexity" evidence="1">
    <location>
        <begin position="675"/>
        <end position="688"/>
    </location>
</feature>
<dbReference type="OMA" id="ESCDEMQ"/>
<evidence type="ECO:0000259" key="3">
    <source>
        <dbReference type="SMART" id="SM01300"/>
    </source>
</evidence>
<reference evidence="4" key="2">
    <citation type="submission" date="2021-01" db="UniProtKB">
        <authorList>
            <consortium name="EnsemblMetazoa"/>
        </authorList>
    </citation>
    <scope>IDENTIFICATION</scope>
</reference>
<keyword evidence="5" id="KW-1185">Reference proteome</keyword>
<dbReference type="OrthoDB" id="6022640at2759"/>
<dbReference type="RefSeq" id="XP_787108.4">
    <property type="nucleotide sequence ID" value="XM_782015.5"/>
</dbReference>
<feature type="region of interest" description="Disordered" evidence="1">
    <location>
        <begin position="1285"/>
        <end position="1375"/>
    </location>
</feature>
<name>A0A7M7RBY7_STRPU</name>
<accession>A0A7M7RBY7</accession>
<feature type="compositionally biased region" description="Acidic residues" evidence="1">
    <location>
        <begin position="1114"/>
        <end position="1142"/>
    </location>
</feature>
<feature type="compositionally biased region" description="Low complexity" evidence="1">
    <location>
        <begin position="517"/>
        <end position="533"/>
    </location>
</feature>
<dbReference type="FunCoup" id="A0A7M7RBY7">
    <property type="interactions" value="619"/>
</dbReference>
<evidence type="ECO:0000256" key="2">
    <source>
        <dbReference type="SAM" id="SignalP"/>
    </source>
</evidence>
<protein>
    <recommendedName>
        <fullName evidence="3">PEHE domain-containing protein</fullName>
    </recommendedName>
</protein>
<reference evidence="5" key="1">
    <citation type="submission" date="2015-02" db="EMBL/GenBank/DDBJ databases">
        <title>Genome sequencing for Strongylocentrotus purpuratus.</title>
        <authorList>
            <person name="Murali S."/>
            <person name="Liu Y."/>
            <person name="Vee V."/>
            <person name="English A."/>
            <person name="Wang M."/>
            <person name="Skinner E."/>
            <person name="Han Y."/>
            <person name="Muzny D.M."/>
            <person name="Worley K.C."/>
            <person name="Gibbs R.A."/>
        </authorList>
    </citation>
    <scope>NUCLEOTIDE SEQUENCE</scope>
</reference>
<feature type="region of interest" description="Disordered" evidence="1">
    <location>
        <begin position="670"/>
        <end position="713"/>
    </location>
</feature>
<feature type="chain" id="PRO_5029764613" description="PEHE domain-containing protein" evidence="2">
    <location>
        <begin position="22"/>
        <end position="1375"/>
    </location>
</feature>
<feature type="region of interest" description="Disordered" evidence="1">
    <location>
        <begin position="409"/>
        <end position="499"/>
    </location>
</feature>
<feature type="compositionally biased region" description="Basic residues" evidence="1">
    <location>
        <begin position="873"/>
        <end position="883"/>
    </location>
</feature>
<feature type="compositionally biased region" description="Polar residues" evidence="1">
    <location>
        <begin position="448"/>
        <end position="465"/>
    </location>
</feature>
<feature type="compositionally biased region" description="Low complexity" evidence="1">
    <location>
        <begin position="1289"/>
        <end position="1303"/>
    </location>
</feature>
<feature type="region of interest" description="Disordered" evidence="1">
    <location>
        <begin position="842"/>
        <end position="933"/>
    </location>
</feature>
<feature type="region of interest" description="Disordered" evidence="1">
    <location>
        <begin position="1103"/>
        <end position="1145"/>
    </location>
</feature>
<dbReference type="EnsemblMetazoa" id="XM_782015">
    <property type="protein sequence ID" value="XP_787108"/>
    <property type="gene ID" value="LOC582039"/>
</dbReference>
<feature type="compositionally biased region" description="Basic and acidic residues" evidence="1">
    <location>
        <begin position="231"/>
        <end position="241"/>
    </location>
</feature>
<feature type="compositionally biased region" description="Polar residues" evidence="1">
    <location>
        <begin position="36"/>
        <end position="54"/>
    </location>
</feature>
<feature type="compositionally biased region" description="Low complexity" evidence="1">
    <location>
        <begin position="410"/>
        <end position="425"/>
    </location>
</feature>
<sequence>MWSQFPLRLCMAAMAPALTDAAAHTGSFKLPASPANPGSSGGLHSNPNQPTSPDLPSLANGHSPAVPGIIGKHYSPSPTTTRLRNHEETPSPTCFTIRTHFLENNNHTEGETVTRISEEKTYRELLSSNHCKAKGPIKNKLNSLISTIGSGIDLDLLVTNGERHSTKQSIQKTMNDSAAPLAQKEVLNDNHPCTSSASKMPPLTISATGSPSPTGAKHSVAAHIENINIRDNGDISEHGELDTSDTSSSSLSNDMDSSLSLSLSNALTTDTSLEQVVDDPLDAKSDDESDSDDSSVDLPAIIPAEKKSETCHRVEEKEKGELDPGVDKQEDERKCSKSKQARIKEVGKSVFKVVIDNGQTTDEEKKEVTNLGHKQSKQEHRAKYLMEKLRRLETCHVGSRIYQQIGSFVESKQSSKEAANSAASSTVTCEECRRNRLQTGSRPGVLPRSSSSHSHTCPLHTNSSSDRQRHSVRPSWLPAGKRTKTSTHISQHLREGKQAYREVKSVTGRLRAGLGHVESTIDSDVTDSSSGGESCDEGDDSLPQTQASRSFHKMPLHRRASWKWAMDRSAIAARWTWLQAQVSDLEYRIRQQSDIFRQIRATKGAVSLGEPPSPEEYLRAQALAHRTGRKLSPLETKIVLLEGSHSMSPSNLSSLLSNVDKQSAKLKQSLQNCISPTSTSSSTCSDKTSPARPMNGLTDSATTVATPSSRCGMNSSPSYSGVVGLDQVAGSPIPVEEQYCARTRPVRPFRKRKLIRSTGLYQVCRKAQKLSTVQCGCFPPHTPCVMCGGRFNNVEQHDADQIPSDERVASLEYAFHSVLSFPEEIPLTLHFESLLKSGAWQRKHSARSQGKKKHNRLPNRSKVKLHTKDGRLKKFRKKEKHQQKQLTVRSGGDPTRKRELVTKKEARDRNVYPQEERVEKEEGSANEEDDDAAKSRKLLHRLARQKLKALRHVRSDKLLSRSRSQPSSVPGTPKNMKSSDLRQCRTETKNRRTSELANAALEKSRERSMSLPNIEVGDHNSAPSTPASIEARSPTQHLSHSLPSASLHGILRNKKGMVESYDIDNIVIPYSMLASTRVVKLNYKEIVTPKWRELDMDEFMANNHNEHQEKEESRTEDEESRMEDEDEEEEEYFEENLSDDEFLERHDPCEYSEKKKFMVVSHVDLGMPGRRSRRSRNSSIGSATDPLSPDLHIDQLSTGRQSSTSSPTPSPSPITTPDQLSSSTSSNVFNLSGSRSLRFSALNRRRSSSMSEVQTPNQVVEGPVPVNELTWVKRQFPLNSIEIEEISTYPYPESEPSTRPSSRASNATHSESVISRTESQEMNLYMSDGENSETEPMEVDDPNDPEWTVVEDQHRPRKLEGSTMSESLVMKFAKR</sequence>
<evidence type="ECO:0000256" key="1">
    <source>
        <dbReference type="SAM" id="MobiDB-lite"/>
    </source>
</evidence>
<dbReference type="PANTHER" id="PTHR22443">
    <property type="entry name" value="NON-SPECIFIC LETHAL 1, ISOFORM M"/>
    <property type="match status" value="1"/>
</dbReference>
<feature type="compositionally biased region" description="Low complexity" evidence="1">
    <location>
        <begin position="244"/>
        <end position="257"/>
    </location>
</feature>